<dbReference type="GO" id="GO:0016763">
    <property type="term" value="F:pentosyltransferase activity"/>
    <property type="evidence" value="ECO:0007669"/>
    <property type="project" value="TreeGrafter"/>
</dbReference>
<dbReference type="EMBL" id="JADKPN010000015">
    <property type="protein sequence ID" value="MBF4765416.1"/>
    <property type="molecule type" value="Genomic_DNA"/>
</dbReference>
<comment type="subcellular location">
    <subcellularLocation>
        <location evidence="1">Cell membrane</location>
        <topology evidence="1">Multi-pass membrane protein</topology>
    </subcellularLocation>
</comment>
<keyword evidence="3" id="KW-0328">Glycosyltransferase</keyword>
<evidence type="ECO:0000256" key="2">
    <source>
        <dbReference type="ARBA" id="ARBA00022475"/>
    </source>
</evidence>
<dbReference type="PANTHER" id="PTHR33908">
    <property type="entry name" value="MANNOSYLTRANSFERASE YKCB-RELATED"/>
    <property type="match status" value="1"/>
</dbReference>
<protein>
    <submittedName>
        <fullName evidence="10">Glycosyltransferase family 39 protein</fullName>
    </submittedName>
</protein>
<feature type="transmembrane region" description="Helical" evidence="9">
    <location>
        <begin position="198"/>
        <end position="217"/>
    </location>
</feature>
<dbReference type="InterPro" id="IPR018584">
    <property type="entry name" value="GT87"/>
</dbReference>
<dbReference type="Proteomes" id="UP000640489">
    <property type="component" value="Unassembled WGS sequence"/>
</dbReference>
<dbReference type="PANTHER" id="PTHR33908:SF3">
    <property type="entry name" value="UNDECAPRENYL PHOSPHATE-ALPHA-4-AMINO-4-DEOXY-L-ARABINOSE ARABINOSYL TRANSFERASE"/>
    <property type="match status" value="1"/>
</dbReference>
<keyword evidence="11" id="KW-1185">Reference proteome</keyword>
<keyword evidence="2" id="KW-1003">Cell membrane</keyword>
<reference evidence="10" key="1">
    <citation type="submission" date="2020-11" db="EMBL/GenBank/DDBJ databases">
        <title>Nocardioides sp. nov., isolated from Soil of Cynanchum wilfordii Hemsley rhizosphere.</title>
        <authorList>
            <person name="Lee J.-S."/>
            <person name="Suh M.K."/>
            <person name="Kim J.-S."/>
        </authorList>
    </citation>
    <scope>NUCLEOTIDE SEQUENCE</scope>
    <source>
        <strain evidence="10">KCTC 19275</strain>
    </source>
</reference>
<evidence type="ECO:0000256" key="9">
    <source>
        <dbReference type="SAM" id="Phobius"/>
    </source>
</evidence>
<proteinExistence type="inferred from homology"/>
<dbReference type="GO" id="GO:0010041">
    <property type="term" value="P:response to iron(III) ion"/>
    <property type="evidence" value="ECO:0007669"/>
    <property type="project" value="TreeGrafter"/>
</dbReference>
<evidence type="ECO:0000256" key="6">
    <source>
        <dbReference type="ARBA" id="ARBA00022989"/>
    </source>
</evidence>
<evidence type="ECO:0000256" key="5">
    <source>
        <dbReference type="ARBA" id="ARBA00022692"/>
    </source>
</evidence>
<dbReference type="GO" id="GO:0005886">
    <property type="term" value="C:plasma membrane"/>
    <property type="evidence" value="ECO:0007669"/>
    <property type="project" value="UniProtKB-SubCell"/>
</dbReference>
<keyword evidence="4" id="KW-0808">Transferase</keyword>
<dbReference type="InterPro" id="IPR050297">
    <property type="entry name" value="LipidA_mod_glycosyltrf_83"/>
</dbReference>
<gene>
    <name evidence="10" type="ORF">ISU07_19980</name>
</gene>
<evidence type="ECO:0000313" key="10">
    <source>
        <dbReference type="EMBL" id="MBF4765416.1"/>
    </source>
</evidence>
<evidence type="ECO:0000256" key="8">
    <source>
        <dbReference type="ARBA" id="ARBA00024033"/>
    </source>
</evidence>
<feature type="transmembrane region" description="Helical" evidence="9">
    <location>
        <begin position="85"/>
        <end position="106"/>
    </location>
</feature>
<evidence type="ECO:0000256" key="1">
    <source>
        <dbReference type="ARBA" id="ARBA00004651"/>
    </source>
</evidence>
<feature type="transmembrane region" description="Helical" evidence="9">
    <location>
        <begin position="286"/>
        <end position="305"/>
    </location>
</feature>
<sequence>MRTRAAAVAVWAVAFATRIALVLIAGGTGAVMENDDGVYLGAAIRATGGDLPYHDFLFVHPPGIVYLLSPFGLLAHVTSDPWAMLAARVAVAALGASTAVLIYLVVAQADRRAALFAGVFYAVSSAALAGERTVMLEAVLNFCLVGSLWWLGPTRRRQVLSGALVGLGAATKLFLLPVAPVLLWAVWRRRGTRAAMTWTAAASLVVVVLVLPALLVAPSGFVDQVFGYQLGRARVWTGWASRVQYLDWMGGPPPIGRVLGTGGMAALGLALLLFAMLALRSERGRVWAVLTLVTTAVVMAGPLFFDHYAAFVAAPEAVAIGFALAETRLLARHLRVLVPVGLAVAAFVVAAGLRQATSVSDFPADGVTAALGDEQCVWTRTASTAIAVDREQSPCAGSLDDYATVLASGGGTGTIEEYRLSAAYQRQTLADLDRADAAVLLPGDRERWTDATASAFDERFPSVELVGQVLVCRRP</sequence>
<feature type="transmembrane region" description="Helical" evidence="9">
    <location>
        <begin position="311"/>
        <end position="329"/>
    </location>
</feature>
<keyword evidence="7 9" id="KW-0472">Membrane</keyword>
<dbReference type="AlphaFoldDB" id="A0A930YEH7"/>
<dbReference type="GO" id="GO:0009103">
    <property type="term" value="P:lipopolysaccharide biosynthetic process"/>
    <property type="evidence" value="ECO:0007669"/>
    <property type="project" value="UniProtKB-ARBA"/>
</dbReference>
<accession>A0A930YEH7</accession>
<feature type="transmembrane region" description="Helical" evidence="9">
    <location>
        <begin position="336"/>
        <end position="353"/>
    </location>
</feature>
<comment type="caution">
    <text evidence="10">The sequence shown here is derived from an EMBL/GenBank/DDBJ whole genome shotgun (WGS) entry which is preliminary data.</text>
</comment>
<evidence type="ECO:0000313" key="11">
    <source>
        <dbReference type="Proteomes" id="UP000640489"/>
    </source>
</evidence>
<name>A0A930YEH7_9ACTN</name>
<dbReference type="Pfam" id="PF09594">
    <property type="entry name" value="GT87"/>
    <property type="match status" value="1"/>
</dbReference>
<feature type="transmembrane region" description="Helical" evidence="9">
    <location>
        <begin position="258"/>
        <end position="279"/>
    </location>
</feature>
<keyword evidence="5 9" id="KW-0812">Transmembrane</keyword>
<dbReference type="RefSeq" id="WP_194708595.1">
    <property type="nucleotide sequence ID" value="NZ_JADKPN010000015.1"/>
</dbReference>
<evidence type="ECO:0000256" key="3">
    <source>
        <dbReference type="ARBA" id="ARBA00022676"/>
    </source>
</evidence>
<keyword evidence="6 9" id="KW-1133">Transmembrane helix</keyword>
<feature type="transmembrane region" description="Helical" evidence="9">
    <location>
        <begin position="163"/>
        <end position="186"/>
    </location>
</feature>
<comment type="similarity">
    <text evidence="8">Belongs to the glycosyltransferase 87 family.</text>
</comment>
<feature type="transmembrane region" description="Helical" evidence="9">
    <location>
        <begin position="112"/>
        <end position="129"/>
    </location>
</feature>
<organism evidence="10 11">
    <name type="scientific">Nocardioides islandensis</name>
    <dbReference type="NCBI Taxonomy" id="433663"/>
    <lineage>
        <taxon>Bacteria</taxon>
        <taxon>Bacillati</taxon>
        <taxon>Actinomycetota</taxon>
        <taxon>Actinomycetes</taxon>
        <taxon>Propionibacteriales</taxon>
        <taxon>Nocardioidaceae</taxon>
        <taxon>Nocardioides</taxon>
    </lineage>
</organism>
<dbReference type="GO" id="GO:0016758">
    <property type="term" value="F:hexosyltransferase activity"/>
    <property type="evidence" value="ECO:0007669"/>
    <property type="project" value="InterPro"/>
</dbReference>
<evidence type="ECO:0000256" key="4">
    <source>
        <dbReference type="ARBA" id="ARBA00022679"/>
    </source>
</evidence>
<evidence type="ECO:0000256" key="7">
    <source>
        <dbReference type="ARBA" id="ARBA00023136"/>
    </source>
</evidence>